<feature type="signal peptide" evidence="1">
    <location>
        <begin position="1"/>
        <end position="20"/>
    </location>
</feature>
<dbReference type="Proteomes" id="UP000501812">
    <property type="component" value="Chromosome"/>
</dbReference>
<keyword evidence="1" id="KW-0732">Signal</keyword>
<dbReference type="EMBL" id="CP051774">
    <property type="protein sequence ID" value="QJE98058.1"/>
    <property type="molecule type" value="Genomic_DNA"/>
</dbReference>
<accession>A0A858RNQ4</accession>
<reference evidence="2 3" key="1">
    <citation type="submission" date="2020-04" db="EMBL/GenBank/DDBJ databases">
        <title>Luteolibacter sp. G-1-1-1 isolated from soil.</title>
        <authorList>
            <person name="Dahal R.H."/>
        </authorList>
    </citation>
    <scope>NUCLEOTIDE SEQUENCE [LARGE SCALE GENOMIC DNA]</scope>
    <source>
        <strain evidence="2 3">G-1-1-1</strain>
    </source>
</reference>
<proteinExistence type="predicted"/>
<protein>
    <submittedName>
        <fullName evidence="2">Uncharacterized protein</fullName>
    </submittedName>
</protein>
<name>A0A858RNQ4_9BACT</name>
<evidence type="ECO:0000313" key="2">
    <source>
        <dbReference type="EMBL" id="QJE98058.1"/>
    </source>
</evidence>
<sequence length="155" mass="17605">MKLWQALALTISALSLFSCGTPQVLDVRPFHIRQVKVDDSDDPMIRGEFQRRFHGAISVEEQGQRMGYYYTVLWNDPSSTGAGEVVFEFQQGATGSRVKKMVHKIEPGETKGKAEFAIIGDDYRPKGEASAILAWRCKLYREGREVASRQSYLWQ</sequence>
<dbReference type="AlphaFoldDB" id="A0A858RNQ4"/>
<keyword evidence="3" id="KW-1185">Reference proteome</keyword>
<evidence type="ECO:0000313" key="3">
    <source>
        <dbReference type="Proteomes" id="UP000501812"/>
    </source>
</evidence>
<evidence type="ECO:0000256" key="1">
    <source>
        <dbReference type="SAM" id="SignalP"/>
    </source>
</evidence>
<gene>
    <name evidence="2" type="ORF">HHL09_20470</name>
</gene>
<organism evidence="2 3">
    <name type="scientific">Luteolibacter luteus</name>
    <dbReference type="NCBI Taxonomy" id="2728835"/>
    <lineage>
        <taxon>Bacteria</taxon>
        <taxon>Pseudomonadati</taxon>
        <taxon>Verrucomicrobiota</taxon>
        <taxon>Verrucomicrobiia</taxon>
        <taxon>Verrucomicrobiales</taxon>
        <taxon>Verrucomicrobiaceae</taxon>
        <taxon>Luteolibacter</taxon>
    </lineage>
</organism>
<dbReference type="KEGG" id="luo:HHL09_20470"/>
<dbReference type="RefSeq" id="WP_169456505.1">
    <property type="nucleotide sequence ID" value="NZ_CP051774.1"/>
</dbReference>
<feature type="chain" id="PRO_5032604399" evidence="1">
    <location>
        <begin position="21"/>
        <end position="155"/>
    </location>
</feature>
<dbReference type="PROSITE" id="PS51257">
    <property type="entry name" value="PROKAR_LIPOPROTEIN"/>
    <property type="match status" value="1"/>
</dbReference>